<dbReference type="SMART" id="SM01087">
    <property type="entry name" value="COG6"/>
    <property type="match status" value="1"/>
</dbReference>
<organism evidence="14 15">
    <name type="scientific">Ophiocordyceps polyrhachis-furcata BCC 54312</name>
    <dbReference type="NCBI Taxonomy" id="1330021"/>
    <lineage>
        <taxon>Eukaryota</taxon>
        <taxon>Fungi</taxon>
        <taxon>Dikarya</taxon>
        <taxon>Ascomycota</taxon>
        <taxon>Pezizomycotina</taxon>
        <taxon>Sordariomycetes</taxon>
        <taxon>Hypocreomycetidae</taxon>
        <taxon>Hypocreales</taxon>
        <taxon>Ophiocordycipitaceae</taxon>
        <taxon>Ophiocordyceps</taxon>
    </lineage>
</organism>
<evidence type="ECO:0000259" key="13">
    <source>
        <dbReference type="Pfam" id="PF20653"/>
    </source>
</evidence>
<dbReference type="PANTHER" id="PTHR21506:SF0">
    <property type="entry name" value="CONSERVED OLIGOMERIC GOLGI COMPLEX SUBUNIT 6"/>
    <property type="match status" value="1"/>
</dbReference>
<feature type="domain" description="Conserved oligomeric complex COG6 N-terminal" evidence="12">
    <location>
        <begin position="62"/>
        <end position="172"/>
    </location>
</feature>
<reference evidence="14 15" key="1">
    <citation type="journal article" date="2015" name="BMC Genomics">
        <title>Insights from the genome of Ophiocordyceps polyrhachis-furcata to pathogenicity and host specificity in insect fungi.</title>
        <authorList>
            <person name="Wichadakul D."/>
            <person name="Kobmoo N."/>
            <person name="Ingsriswang S."/>
            <person name="Tangphatsornruang S."/>
            <person name="Chantasingh D."/>
            <person name="Luangsa-ard J.J."/>
            <person name="Eurwilaichitr L."/>
        </authorList>
    </citation>
    <scope>NUCLEOTIDE SEQUENCE [LARGE SCALE GENOMIC DNA]</scope>
    <source>
        <strain evidence="14 15">BCC 54312</strain>
    </source>
</reference>
<evidence type="ECO:0000256" key="7">
    <source>
        <dbReference type="ARBA" id="ARBA00023136"/>
    </source>
</evidence>
<comment type="similarity">
    <text evidence="2 10">Belongs to the COG6 family.</text>
</comment>
<name>A0A367LAQ9_9HYPO</name>
<dbReference type="GO" id="GO:0006891">
    <property type="term" value="P:intra-Golgi vesicle-mediated transport"/>
    <property type="evidence" value="ECO:0007669"/>
    <property type="project" value="UniProtKB-UniRule"/>
</dbReference>
<gene>
    <name evidence="14" type="ORF">L249_7411</name>
</gene>
<comment type="caution">
    <text evidence="14">The sequence shown here is derived from an EMBL/GenBank/DDBJ whole genome shotgun (WGS) entry which is preliminary data.</text>
</comment>
<evidence type="ECO:0000256" key="8">
    <source>
        <dbReference type="ARBA" id="ARBA00031348"/>
    </source>
</evidence>
<dbReference type="OrthoDB" id="272987at2759"/>
<evidence type="ECO:0000313" key="15">
    <source>
        <dbReference type="Proteomes" id="UP000253664"/>
    </source>
</evidence>
<keyword evidence="5 10" id="KW-0653">Protein transport</keyword>
<dbReference type="STRING" id="1330021.A0A367LAQ9"/>
<comment type="subcellular location">
    <subcellularLocation>
        <location evidence="1 10">Golgi apparatus membrane</location>
        <topology evidence="1 10">Peripheral membrane protein</topology>
    </subcellularLocation>
</comment>
<dbReference type="GO" id="GO:0017119">
    <property type="term" value="C:Golgi transport complex"/>
    <property type="evidence" value="ECO:0007669"/>
    <property type="project" value="UniProtKB-UniRule"/>
</dbReference>
<evidence type="ECO:0000313" key="14">
    <source>
        <dbReference type="EMBL" id="RCI11332.1"/>
    </source>
</evidence>
<dbReference type="EMBL" id="LKCN02000010">
    <property type="protein sequence ID" value="RCI11332.1"/>
    <property type="molecule type" value="Genomic_DNA"/>
</dbReference>
<evidence type="ECO:0000256" key="9">
    <source>
        <dbReference type="ARBA" id="ARBA00043873"/>
    </source>
</evidence>
<dbReference type="Pfam" id="PF06419">
    <property type="entry name" value="COG6_N"/>
    <property type="match status" value="1"/>
</dbReference>
<feature type="region of interest" description="Disordered" evidence="11">
    <location>
        <begin position="1"/>
        <end position="21"/>
    </location>
</feature>
<sequence>MPPAECTRGASTGVGSKKLPNLQHQPGVAVFEVHTPQSATVSAILSTTYSDTGFREALSFLDDRPTGVHPRRRRRIRLDILKDVINTDGAILDNFMRVAKQLSHIQIVLTRLSKGYEEMRSRIERSHCKISPALTDAASLFQQQNLVEAKQRTLVLFRNSFIMPDDEIDHLRVNSVPIDERFFMALSRASRICEECHALLGFENQIIGTELMEQTSRDITAAYHKLYTYVHRELRTLNLESPVMNSFIRQALRTLAERPSLFRQSLEFFVEARERVLTDAFQIALAGGGTSREVNRAFKPIDLVAHDPIRYAGDMFAWVHSTAVTELEAVDALFVSRGDEPGGEIESDSGVEPRQFSINAEVGDFLKKWAIGDLVDRDMAGVSRILRQRVEQVIHSNEEAITACKLVVLITFYGVTLQKLVGEKSNLLDGIDNLKRQASRQFRALVKDNVSIHLTELQHVPPDLGPPVGLHDTLSQLETLMEIYQSSYSARDAENDCTFILSEAFHPCMSACISISTALNHPANSIFIINCNYVAEKVLQSFVFTRREAATLRDEISREADKLITYQTNVFRQSSGLDRLIVRQDVSKDFLKQEVLQQVSQRLDNFLPSALVDAMERLDHILDKKLSRQITEAASQQFFREFELLEANIEQIDEQITEPTETRLRSYFPRTAAEIRVLLS</sequence>
<evidence type="ECO:0000256" key="3">
    <source>
        <dbReference type="ARBA" id="ARBA00020973"/>
    </source>
</evidence>
<accession>A0A367LAQ9</accession>
<dbReference type="GO" id="GO:0015031">
    <property type="term" value="P:protein transport"/>
    <property type="evidence" value="ECO:0007669"/>
    <property type="project" value="UniProtKB-KW"/>
</dbReference>
<keyword evidence="7 10" id="KW-0472">Membrane</keyword>
<dbReference type="InterPro" id="IPR048369">
    <property type="entry name" value="COG6_C"/>
</dbReference>
<dbReference type="PANTHER" id="PTHR21506">
    <property type="entry name" value="COMPONENT OF OLIGOMERIC GOLGI COMPLEX 6"/>
    <property type="match status" value="1"/>
</dbReference>
<dbReference type="InterPro" id="IPR010490">
    <property type="entry name" value="COG6"/>
</dbReference>
<comment type="function">
    <text evidence="10">Acts as component of the peripheral membrane COG complex that is involved in intra-Golgi protein trafficking. COG is located at the cis-Golgi, and regulates tethering of retrograde intra-Golgi vesicles and possibly a number of other membrane trafficking events.</text>
</comment>
<evidence type="ECO:0000256" key="2">
    <source>
        <dbReference type="ARBA" id="ARBA00011023"/>
    </source>
</evidence>
<dbReference type="Proteomes" id="UP000253664">
    <property type="component" value="Unassembled WGS sequence"/>
</dbReference>
<comment type="subunit">
    <text evidence="10">Component of the conserved oligomeric Golgi complex.</text>
</comment>
<keyword evidence="15" id="KW-1185">Reference proteome</keyword>
<dbReference type="InterPro" id="IPR048368">
    <property type="entry name" value="COG6_N"/>
</dbReference>
<evidence type="ECO:0000256" key="6">
    <source>
        <dbReference type="ARBA" id="ARBA00023034"/>
    </source>
</evidence>
<dbReference type="GO" id="GO:0000139">
    <property type="term" value="C:Golgi membrane"/>
    <property type="evidence" value="ECO:0007669"/>
    <property type="project" value="UniProtKB-SubCell"/>
</dbReference>
<evidence type="ECO:0000256" key="4">
    <source>
        <dbReference type="ARBA" id="ARBA00022448"/>
    </source>
</evidence>
<evidence type="ECO:0000256" key="10">
    <source>
        <dbReference type="RuleBase" id="RU365075"/>
    </source>
</evidence>
<dbReference type="Pfam" id="PF20653">
    <property type="entry name" value="COG6_C"/>
    <property type="match status" value="1"/>
</dbReference>
<proteinExistence type="inferred from homology"/>
<keyword evidence="4 10" id="KW-0813">Transport</keyword>
<keyword evidence="6 10" id="KW-0333">Golgi apparatus</keyword>
<evidence type="ECO:0000256" key="11">
    <source>
        <dbReference type="SAM" id="MobiDB-lite"/>
    </source>
</evidence>
<feature type="domain" description="Conserved Oligomeric Golgi complex subunit 6 C-terminal" evidence="13">
    <location>
        <begin position="207"/>
        <end position="679"/>
    </location>
</feature>
<evidence type="ECO:0000256" key="1">
    <source>
        <dbReference type="ARBA" id="ARBA00004395"/>
    </source>
</evidence>
<comment type="function">
    <text evidence="9">Acts as a component of the peripheral membrane COG complex that is involved in intra-Golgi protein trafficking. COG is located at the cis-Golgi, and regulates tethering of retrograde intra-Golgi vesicles and possibly a number of other membrane trafficking events.</text>
</comment>
<dbReference type="AlphaFoldDB" id="A0A367LAQ9"/>
<evidence type="ECO:0000259" key="12">
    <source>
        <dbReference type="Pfam" id="PF06419"/>
    </source>
</evidence>
<evidence type="ECO:0000256" key="5">
    <source>
        <dbReference type="ARBA" id="ARBA00022927"/>
    </source>
</evidence>
<protein>
    <recommendedName>
        <fullName evidence="3 10">Conserved oligomeric Golgi complex subunit 6</fullName>
        <shortName evidence="10">COG complex subunit 6</shortName>
    </recommendedName>
    <alternativeName>
        <fullName evidence="8 10">Component of oligomeric Golgi complex 6</fullName>
    </alternativeName>
</protein>